<reference evidence="1 2" key="1">
    <citation type="journal article" date="2021" name="Elife">
        <title>Chloroplast acquisition without the gene transfer in kleptoplastic sea slugs, Plakobranchus ocellatus.</title>
        <authorList>
            <person name="Maeda T."/>
            <person name="Takahashi S."/>
            <person name="Yoshida T."/>
            <person name="Shimamura S."/>
            <person name="Takaki Y."/>
            <person name="Nagai Y."/>
            <person name="Toyoda A."/>
            <person name="Suzuki Y."/>
            <person name="Arimoto A."/>
            <person name="Ishii H."/>
            <person name="Satoh N."/>
            <person name="Nishiyama T."/>
            <person name="Hasebe M."/>
            <person name="Maruyama T."/>
            <person name="Minagawa J."/>
            <person name="Obokata J."/>
            <person name="Shigenobu S."/>
        </authorList>
    </citation>
    <scope>NUCLEOTIDE SEQUENCE [LARGE SCALE GENOMIC DNA]</scope>
</reference>
<name>A0AAV4CI32_9GAST</name>
<organism evidence="1 2">
    <name type="scientific">Plakobranchus ocellatus</name>
    <dbReference type="NCBI Taxonomy" id="259542"/>
    <lineage>
        <taxon>Eukaryota</taxon>
        <taxon>Metazoa</taxon>
        <taxon>Spiralia</taxon>
        <taxon>Lophotrochozoa</taxon>
        <taxon>Mollusca</taxon>
        <taxon>Gastropoda</taxon>
        <taxon>Heterobranchia</taxon>
        <taxon>Euthyneura</taxon>
        <taxon>Panpulmonata</taxon>
        <taxon>Sacoglossa</taxon>
        <taxon>Placobranchoidea</taxon>
        <taxon>Plakobranchidae</taxon>
        <taxon>Plakobranchus</taxon>
    </lineage>
</organism>
<accession>A0AAV4CI32</accession>
<sequence>MTAHVSGKPSAIFRPVMAQQRYFRVDMGGATCGVNKFFASTSPYADSFSWPSGKDLTIDASQSVLPALGDSNDPMMRREVW</sequence>
<dbReference type="Proteomes" id="UP000735302">
    <property type="component" value="Unassembled WGS sequence"/>
</dbReference>
<proteinExistence type="predicted"/>
<keyword evidence="2" id="KW-1185">Reference proteome</keyword>
<comment type="caution">
    <text evidence="1">The sequence shown here is derived from an EMBL/GenBank/DDBJ whole genome shotgun (WGS) entry which is preliminary data.</text>
</comment>
<protein>
    <submittedName>
        <fullName evidence="1">Uncharacterized protein</fullName>
    </submittedName>
</protein>
<evidence type="ECO:0000313" key="1">
    <source>
        <dbReference type="EMBL" id="GFO32500.1"/>
    </source>
</evidence>
<dbReference type="AlphaFoldDB" id="A0AAV4CI32"/>
<gene>
    <name evidence="1" type="ORF">PoB_005900500</name>
</gene>
<evidence type="ECO:0000313" key="2">
    <source>
        <dbReference type="Proteomes" id="UP000735302"/>
    </source>
</evidence>
<dbReference type="EMBL" id="BLXT01006630">
    <property type="protein sequence ID" value="GFO32500.1"/>
    <property type="molecule type" value="Genomic_DNA"/>
</dbReference>